<keyword evidence="2" id="KW-0560">Oxidoreductase</keyword>
<evidence type="ECO:0000256" key="1">
    <source>
        <dbReference type="ARBA" id="ARBA00006484"/>
    </source>
</evidence>
<dbReference type="NCBIfam" id="NF005559">
    <property type="entry name" value="PRK07231.1"/>
    <property type="match status" value="1"/>
</dbReference>
<evidence type="ECO:0000313" key="4">
    <source>
        <dbReference type="Proteomes" id="UP001197827"/>
    </source>
</evidence>
<sequence>MNRLENKVAIITGAAMGQGAAEAYLFAKEGAKVVATDMCEDILRETVQKINEDFSHSTIALKLNVTDEEEWKKVVEECINQFGTVDILLNNAGIGSKGINYDKTDYQAFENVMKINAWGPFVGMKTVAPIMIKNKKGSIINVSSLAAVKSIEFNAYSLSKGAVISLTKAASADLGKNGIRVNTIIPGTIETPMTKIICDYPNVLNSCIEKTALGHIGEADDIAYCALYLASDESKYTTGTDITIDGGQRYKDTLELEM</sequence>
<accession>A0AAW4VFD4</accession>
<dbReference type="PANTHER" id="PTHR43180">
    <property type="entry name" value="3-OXOACYL-(ACYL-CARRIER-PROTEIN) REDUCTASE (AFU_ORTHOLOGUE AFUA_6G11210)"/>
    <property type="match status" value="1"/>
</dbReference>
<proteinExistence type="inferred from homology"/>
<evidence type="ECO:0000256" key="2">
    <source>
        <dbReference type="ARBA" id="ARBA00023002"/>
    </source>
</evidence>
<comment type="caution">
    <text evidence="3">The sequence shown here is derived from an EMBL/GenBank/DDBJ whole genome shotgun (WGS) entry which is preliminary data.</text>
</comment>
<dbReference type="Gene3D" id="3.40.50.720">
    <property type="entry name" value="NAD(P)-binding Rossmann-like Domain"/>
    <property type="match status" value="1"/>
</dbReference>
<dbReference type="SUPFAM" id="SSF51735">
    <property type="entry name" value="NAD(P)-binding Rossmann-fold domains"/>
    <property type="match status" value="1"/>
</dbReference>
<dbReference type="Proteomes" id="UP001197827">
    <property type="component" value="Unassembled WGS sequence"/>
</dbReference>
<gene>
    <name evidence="3" type="ORF">LJD74_09185</name>
</gene>
<protein>
    <submittedName>
        <fullName evidence="3">SDR family oxidoreductase</fullName>
    </submittedName>
</protein>
<reference evidence="3" key="1">
    <citation type="submission" date="2021-10" db="EMBL/GenBank/DDBJ databases">
        <title>Collection of gut derived symbiotic bacterial strains cultured from healthy donors.</title>
        <authorList>
            <person name="Lin H."/>
            <person name="Littmann E."/>
            <person name="Kohout C."/>
            <person name="Pamer E.G."/>
        </authorList>
    </citation>
    <scope>NUCLEOTIDE SEQUENCE</scope>
    <source>
        <strain evidence="3">DFI.5.2</strain>
    </source>
</reference>
<dbReference type="EMBL" id="JAJDKQ010000017">
    <property type="protein sequence ID" value="MCB8562167.1"/>
    <property type="molecule type" value="Genomic_DNA"/>
</dbReference>
<dbReference type="GO" id="GO:0016491">
    <property type="term" value="F:oxidoreductase activity"/>
    <property type="evidence" value="ECO:0007669"/>
    <property type="project" value="UniProtKB-KW"/>
</dbReference>
<evidence type="ECO:0000313" key="3">
    <source>
        <dbReference type="EMBL" id="MCB8562167.1"/>
    </source>
</evidence>
<dbReference type="AlphaFoldDB" id="A0AAW4VFD4"/>
<dbReference type="InterPro" id="IPR002347">
    <property type="entry name" value="SDR_fam"/>
</dbReference>
<dbReference type="InterPro" id="IPR036291">
    <property type="entry name" value="NAD(P)-bd_dom_sf"/>
</dbReference>
<dbReference type="PRINTS" id="PR00080">
    <property type="entry name" value="SDRFAMILY"/>
</dbReference>
<comment type="similarity">
    <text evidence="1">Belongs to the short-chain dehydrogenases/reductases (SDR) family.</text>
</comment>
<dbReference type="RefSeq" id="WP_117346796.1">
    <property type="nucleotide sequence ID" value="NZ_CAKMUM010000008.1"/>
</dbReference>
<organism evidence="3 4">
    <name type="scientific">Faecalibacillus intestinalis</name>
    <dbReference type="NCBI Taxonomy" id="1982626"/>
    <lineage>
        <taxon>Bacteria</taxon>
        <taxon>Bacillati</taxon>
        <taxon>Bacillota</taxon>
        <taxon>Erysipelotrichia</taxon>
        <taxon>Erysipelotrichales</taxon>
        <taxon>Coprobacillaceae</taxon>
        <taxon>Faecalibacillus</taxon>
    </lineage>
</organism>
<dbReference type="GO" id="GO:0008206">
    <property type="term" value="P:bile acid metabolic process"/>
    <property type="evidence" value="ECO:0007669"/>
    <property type="project" value="UniProtKB-ARBA"/>
</dbReference>
<dbReference type="PRINTS" id="PR00081">
    <property type="entry name" value="GDHRDH"/>
</dbReference>
<dbReference type="PANTHER" id="PTHR43180:SF66">
    <property type="entry name" value="SHORT-CHAIN DEHYDROGENASE_REDUCTASE FAMILY PROTEIN"/>
    <property type="match status" value="1"/>
</dbReference>
<dbReference type="FunFam" id="3.40.50.720:FF:000084">
    <property type="entry name" value="Short-chain dehydrogenase reductase"/>
    <property type="match status" value="1"/>
</dbReference>
<name>A0AAW4VFD4_9FIRM</name>
<dbReference type="Pfam" id="PF13561">
    <property type="entry name" value="adh_short_C2"/>
    <property type="match status" value="1"/>
</dbReference>